<proteinExistence type="predicted"/>
<reference evidence="1" key="1">
    <citation type="journal article" date="2015" name="Nature">
        <title>Complex archaea that bridge the gap between prokaryotes and eukaryotes.</title>
        <authorList>
            <person name="Spang A."/>
            <person name="Saw J.H."/>
            <person name="Jorgensen S.L."/>
            <person name="Zaremba-Niedzwiedzka K."/>
            <person name="Martijn J."/>
            <person name="Lind A.E."/>
            <person name="van Eijk R."/>
            <person name="Schleper C."/>
            <person name="Guy L."/>
            <person name="Ettema T.J."/>
        </authorList>
    </citation>
    <scope>NUCLEOTIDE SEQUENCE</scope>
</reference>
<evidence type="ECO:0000313" key="1">
    <source>
        <dbReference type="EMBL" id="KKM17871.1"/>
    </source>
</evidence>
<protein>
    <submittedName>
        <fullName evidence="1">Uncharacterized protein</fullName>
    </submittedName>
</protein>
<gene>
    <name evidence="1" type="ORF">LCGC14_1671400</name>
</gene>
<accession>A0A0F9HR89</accession>
<dbReference type="EMBL" id="LAZR01014352">
    <property type="protein sequence ID" value="KKM17871.1"/>
    <property type="molecule type" value="Genomic_DNA"/>
</dbReference>
<dbReference type="AlphaFoldDB" id="A0A0F9HR89"/>
<sequence>MGTFDSHVDAPNQIRQEGEDIVISFERTGSTTGSVTWNIPPPSAGCNADNQAYNGIVVVLNTVANKVNNRPIDGTVYSGDPTADADLHTGDSLTGALIIGAFYDDKTTVKIDLTGLIPDTAYFITGHPVDNVHRYHQQGVSTYALPYLYTEPVADLGGYQEVCFGGTAKALTDATGLISGTTYTFDININTVDFDMLISGADALTFSDLITALNKAFKLLENPFQSTTAPNTGAYWYYYLGT</sequence>
<name>A0A0F9HR89_9ZZZZ</name>
<organism evidence="1">
    <name type="scientific">marine sediment metagenome</name>
    <dbReference type="NCBI Taxonomy" id="412755"/>
    <lineage>
        <taxon>unclassified sequences</taxon>
        <taxon>metagenomes</taxon>
        <taxon>ecological metagenomes</taxon>
    </lineage>
</organism>
<comment type="caution">
    <text evidence="1">The sequence shown here is derived from an EMBL/GenBank/DDBJ whole genome shotgun (WGS) entry which is preliminary data.</text>
</comment>